<dbReference type="InterPro" id="IPR000086">
    <property type="entry name" value="NUDIX_hydrolase_dom"/>
</dbReference>
<gene>
    <name evidence="4" type="ORF">TrRE_jg6579</name>
</gene>
<dbReference type="GO" id="GO:0051287">
    <property type="term" value="F:NAD binding"/>
    <property type="evidence" value="ECO:0007669"/>
    <property type="project" value="TreeGrafter"/>
</dbReference>
<dbReference type="InterPro" id="IPR020084">
    <property type="entry name" value="NUDIX_hydrolase_CS"/>
</dbReference>
<accession>A0A9W7C7V1</accession>
<dbReference type="PROSITE" id="PS51462">
    <property type="entry name" value="NUDIX"/>
    <property type="match status" value="1"/>
</dbReference>
<dbReference type="AlphaFoldDB" id="A0A9W7C7V1"/>
<keyword evidence="5" id="KW-1185">Reference proteome</keyword>
<dbReference type="Proteomes" id="UP001165082">
    <property type="component" value="Unassembled WGS sequence"/>
</dbReference>
<protein>
    <recommendedName>
        <fullName evidence="3">Nudix hydrolase domain-containing protein</fullName>
    </recommendedName>
</protein>
<dbReference type="PROSITE" id="PS00893">
    <property type="entry name" value="NUDIX_BOX"/>
    <property type="match status" value="1"/>
</dbReference>
<proteinExistence type="inferred from homology"/>
<dbReference type="InterPro" id="IPR015797">
    <property type="entry name" value="NUDIX_hydrolase-like_dom_sf"/>
</dbReference>
<dbReference type="PANTHER" id="PTHR13994:SF13">
    <property type="entry name" value="FI03680P"/>
    <property type="match status" value="1"/>
</dbReference>
<dbReference type="Pfam" id="PF00293">
    <property type="entry name" value="NUDIX"/>
    <property type="match status" value="1"/>
</dbReference>
<dbReference type="GO" id="GO:0035529">
    <property type="term" value="F:NADH pyrophosphatase activity"/>
    <property type="evidence" value="ECO:0007669"/>
    <property type="project" value="TreeGrafter"/>
</dbReference>
<evidence type="ECO:0000256" key="1">
    <source>
        <dbReference type="ARBA" id="ARBA00022801"/>
    </source>
</evidence>
<dbReference type="InterPro" id="IPR003293">
    <property type="entry name" value="Nudix_hydrolase6-like"/>
</dbReference>
<keyword evidence="1 2" id="KW-0378">Hydrolase</keyword>
<evidence type="ECO:0000256" key="2">
    <source>
        <dbReference type="RuleBase" id="RU003476"/>
    </source>
</evidence>
<evidence type="ECO:0000313" key="4">
    <source>
        <dbReference type="EMBL" id="GMI03447.1"/>
    </source>
</evidence>
<feature type="domain" description="Nudix hydrolase" evidence="3">
    <location>
        <begin position="39"/>
        <end position="176"/>
    </location>
</feature>
<dbReference type="PRINTS" id="PR00502">
    <property type="entry name" value="NUDIXFAMILY"/>
</dbReference>
<dbReference type="PANTHER" id="PTHR13994">
    <property type="entry name" value="NUDIX HYDROLASE RELATED"/>
    <property type="match status" value="1"/>
</dbReference>
<dbReference type="PRINTS" id="PR01356">
    <property type="entry name" value="GFGPROTEIN"/>
</dbReference>
<dbReference type="CDD" id="cd04670">
    <property type="entry name" value="NUDIX_ASFGF2_Nudt6"/>
    <property type="match status" value="1"/>
</dbReference>
<evidence type="ECO:0000313" key="5">
    <source>
        <dbReference type="Proteomes" id="UP001165082"/>
    </source>
</evidence>
<dbReference type="GO" id="GO:0047631">
    <property type="term" value="F:ADP-ribose diphosphatase activity"/>
    <property type="evidence" value="ECO:0007669"/>
    <property type="project" value="TreeGrafter"/>
</dbReference>
<reference evidence="4" key="1">
    <citation type="submission" date="2022-07" db="EMBL/GenBank/DDBJ databases">
        <title>Genome analysis of Parmales, a sister group of diatoms, reveals the evolutionary specialization of diatoms from phago-mixotrophs to photoautotrophs.</title>
        <authorList>
            <person name="Ban H."/>
            <person name="Sato S."/>
            <person name="Yoshikawa S."/>
            <person name="Kazumasa Y."/>
            <person name="Nakamura Y."/>
            <person name="Ichinomiya M."/>
            <person name="Saitoh K."/>
            <person name="Sato N."/>
            <person name="Blanc-Mathieu R."/>
            <person name="Endo H."/>
            <person name="Kuwata A."/>
            <person name="Ogata H."/>
        </authorList>
    </citation>
    <scope>NUCLEOTIDE SEQUENCE</scope>
</reference>
<dbReference type="OrthoDB" id="447842at2759"/>
<dbReference type="EMBL" id="BRXZ01000033">
    <property type="protein sequence ID" value="GMI03447.1"/>
    <property type="molecule type" value="Genomic_DNA"/>
</dbReference>
<organism evidence="4 5">
    <name type="scientific">Triparma retinervis</name>
    <dbReference type="NCBI Taxonomy" id="2557542"/>
    <lineage>
        <taxon>Eukaryota</taxon>
        <taxon>Sar</taxon>
        <taxon>Stramenopiles</taxon>
        <taxon>Ochrophyta</taxon>
        <taxon>Bolidophyceae</taxon>
        <taxon>Parmales</taxon>
        <taxon>Triparmaceae</taxon>
        <taxon>Triparma</taxon>
    </lineage>
</organism>
<dbReference type="Gene3D" id="3.90.79.10">
    <property type="entry name" value="Nucleoside Triphosphate Pyrophosphohydrolase"/>
    <property type="match status" value="1"/>
</dbReference>
<comment type="caution">
    <text evidence="4">The sequence shown here is derived from an EMBL/GenBank/DDBJ whole genome shotgun (WGS) entry which is preliminary data.</text>
</comment>
<dbReference type="SUPFAM" id="SSF55811">
    <property type="entry name" value="Nudix"/>
    <property type="match status" value="1"/>
</dbReference>
<name>A0A9W7C7V1_9STRA</name>
<comment type="similarity">
    <text evidence="2">Belongs to the Nudix hydrolase family.</text>
</comment>
<dbReference type="InterPro" id="IPR020476">
    <property type="entry name" value="Nudix_hydrolase"/>
</dbReference>
<evidence type="ECO:0000259" key="3">
    <source>
        <dbReference type="PROSITE" id="PS51462"/>
    </source>
</evidence>
<sequence>MIPLLGSSGFTFHRALGSTSHLYLWLDPSSPSRVPDYATHHVGVGGLVLSPCGLHILVVREERGNYSTWKIPGGLSEAGEGLGEAAKREVMEETGVKAEARGVLAFRHTHGSQFGRSDLYFICRMEAKTKGDGQLQVPVPQEGEIREARWITVEEFRRTVEEDAAKPHPVMQKVMEIMSSDGGSGSLDIQMTMVPSIVPGRLPSPVYHPPNL</sequence>